<feature type="non-terminal residue" evidence="1">
    <location>
        <position position="1"/>
    </location>
</feature>
<reference evidence="1" key="1">
    <citation type="submission" date="2023-10" db="EMBL/GenBank/DDBJ databases">
        <title>Genome assembly of Pristionchus species.</title>
        <authorList>
            <person name="Yoshida K."/>
            <person name="Sommer R.J."/>
        </authorList>
    </citation>
    <scope>NUCLEOTIDE SEQUENCE</scope>
    <source>
        <strain evidence="1">RS0144</strain>
    </source>
</reference>
<proteinExistence type="predicted"/>
<keyword evidence="2" id="KW-1185">Reference proteome</keyword>
<feature type="non-terminal residue" evidence="1">
    <location>
        <position position="92"/>
    </location>
</feature>
<organism evidence="1 2">
    <name type="scientific">Pristionchus entomophagus</name>
    <dbReference type="NCBI Taxonomy" id="358040"/>
    <lineage>
        <taxon>Eukaryota</taxon>
        <taxon>Metazoa</taxon>
        <taxon>Ecdysozoa</taxon>
        <taxon>Nematoda</taxon>
        <taxon>Chromadorea</taxon>
        <taxon>Rhabditida</taxon>
        <taxon>Rhabditina</taxon>
        <taxon>Diplogasteromorpha</taxon>
        <taxon>Diplogasteroidea</taxon>
        <taxon>Neodiplogasteridae</taxon>
        <taxon>Pristionchus</taxon>
    </lineage>
</organism>
<sequence length="92" mass="10470">FITSSIVFRLSRQCTCGTTRRHWTARTSLESTDVMRYSAHCSISIFSSTIKSFHLTFSPSRGSCPLFCSNRIHDSQILVQISGRIHEFDPRA</sequence>
<comment type="caution">
    <text evidence="1">The sequence shown here is derived from an EMBL/GenBank/DDBJ whole genome shotgun (WGS) entry which is preliminary data.</text>
</comment>
<dbReference type="EMBL" id="BTSX01000001">
    <property type="protein sequence ID" value="GMS80854.1"/>
    <property type="molecule type" value="Genomic_DNA"/>
</dbReference>
<name>A0AAV5SDE0_9BILA</name>
<dbReference type="AlphaFoldDB" id="A0AAV5SDE0"/>
<accession>A0AAV5SDE0</accession>
<evidence type="ECO:0000313" key="1">
    <source>
        <dbReference type="EMBL" id="GMS80854.1"/>
    </source>
</evidence>
<dbReference type="Proteomes" id="UP001432027">
    <property type="component" value="Unassembled WGS sequence"/>
</dbReference>
<protein>
    <submittedName>
        <fullName evidence="1">Uncharacterized protein</fullName>
    </submittedName>
</protein>
<evidence type="ECO:0000313" key="2">
    <source>
        <dbReference type="Proteomes" id="UP001432027"/>
    </source>
</evidence>
<gene>
    <name evidence="1" type="ORF">PENTCL1PPCAC_3029</name>
</gene>